<dbReference type="InterPro" id="IPR000415">
    <property type="entry name" value="Nitroreductase-like"/>
</dbReference>
<evidence type="ECO:0000313" key="2">
    <source>
        <dbReference type="EMBL" id="WUN83060.1"/>
    </source>
</evidence>
<dbReference type="RefSeq" id="WP_328740614.1">
    <property type="nucleotide sequence ID" value="NZ_CP108036.1"/>
</dbReference>
<organism evidence="2 3">
    <name type="scientific">Streptomyces erythrochromogenes</name>
    <dbReference type="NCBI Taxonomy" id="285574"/>
    <lineage>
        <taxon>Bacteria</taxon>
        <taxon>Bacillati</taxon>
        <taxon>Actinomycetota</taxon>
        <taxon>Actinomycetes</taxon>
        <taxon>Kitasatosporales</taxon>
        <taxon>Streptomycetaceae</taxon>
        <taxon>Streptomyces</taxon>
    </lineage>
</organism>
<dbReference type="Gene3D" id="3.40.109.10">
    <property type="entry name" value="NADH Oxidase"/>
    <property type="match status" value="1"/>
</dbReference>
<proteinExistence type="predicted"/>
<evidence type="ECO:0000313" key="3">
    <source>
        <dbReference type="Proteomes" id="UP001432312"/>
    </source>
</evidence>
<feature type="domain" description="Nitroreductase" evidence="1">
    <location>
        <begin position="72"/>
        <end position="243"/>
    </location>
</feature>
<dbReference type="InterPro" id="IPR029479">
    <property type="entry name" value="Nitroreductase"/>
</dbReference>
<protein>
    <submittedName>
        <fullName evidence="2">Nitroreductase family protein</fullName>
    </submittedName>
</protein>
<dbReference type="Proteomes" id="UP001432312">
    <property type="component" value="Chromosome"/>
</dbReference>
<sequence>MQTTSPLPALLEHNELMRNLQLRSRLDAAALRAEPAAPDTALRGTLRSAGEGKHLVPAGIAPAGTEPLESLLRRRASVRTYAPRPVAADVLAAVIDRAATFDREAWHDHDAGVELEFLVAARDVAGLPVGLYLYSPAGGGFTRLSDLPAGDAAAELVLQLEFAHAPAIVMVCGPLAASLDRHGEHGHRLLLTRAGAAAHTAWLTALDRGLVGSIFAGFLSSALKPLVPVDGYRSAQLLAFSCGHAAQAG</sequence>
<gene>
    <name evidence="2" type="ORF">OHA91_33830</name>
</gene>
<dbReference type="Pfam" id="PF00881">
    <property type="entry name" value="Nitroreductase"/>
    <property type="match status" value="1"/>
</dbReference>
<name>A0ABZ1QKA4_9ACTN</name>
<dbReference type="SUPFAM" id="SSF55469">
    <property type="entry name" value="FMN-dependent nitroreductase-like"/>
    <property type="match status" value="1"/>
</dbReference>
<dbReference type="GeneID" id="95501135"/>
<dbReference type="EMBL" id="CP108036">
    <property type="protein sequence ID" value="WUN83060.1"/>
    <property type="molecule type" value="Genomic_DNA"/>
</dbReference>
<evidence type="ECO:0000259" key="1">
    <source>
        <dbReference type="Pfam" id="PF00881"/>
    </source>
</evidence>
<keyword evidence="3" id="KW-1185">Reference proteome</keyword>
<accession>A0ABZ1QKA4</accession>
<reference evidence="2" key="1">
    <citation type="submission" date="2022-10" db="EMBL/GenBank/DDBJ databases">
        <title>The complete genomes of actinobacterial strains from the NBC collection.</title>
        <authorList>
            <person name="Joergensen T.S."/>
            <person name="Alvarez Arevalo M."/>
            <person name="Sterndorff E.B."/>
            <person name="Faurdal D."/>
            <person name="Vuksanovic O."/>
            <person name="Mourched A.-S."/>
            <person name="Charusanti P."/>
            <person name="Shaw S."/>
            <person name="Blin K."/>
            <person name="Weber T."/>
        </authorList>
    </citation>
    <scope>NUCLEOTIDE SEQUENCE</scope>
    <source>
        <strain evidence="2">NBC_00303</strain>
    </source>
</reference>